<organism evidence="3 4">
    <name type="scientific">Geotrypetes seraphini</name>
    <name type="common">Gaboon caecilian</name>
    <name type="synonym">Caecilia seraphini</name>
    <dbReference type="NCBI Taxonomy" id="260995"/>
    <lineage>
        <taxon>Eukaryota</taxon>
        <taxon>Metazoa</taxon>
        <taxon>Chordata</taxon>
        <taxon>Craniata</taxon>
        <taxon>Vertebrata</taxon>
        <taxon>Euteleostomi</taxon>
        <taxon>Amphibia</taxon>
        <taxon>Gymnophiona</taxon>
        <taxon>Geotrypetes</taxon>
    </lineage>
</organism>
<evidence type="ECO:0000313" key="3">
    <source>
        <dbReference type="Proteomes" id="UP000515159"/>
    </source>
</evidence>
<proteinExistence type="predicted"/>
<accession>A0A6P8SGS8</accession>
<keyword evidence="1" id="KW-0472">Membrane</keyword>
<dbReference type="InParanoid" id="A0A6P8SGS8"/>
<keyword evidence="1" id="KW-0812">Transmembrane</keyword>
<sequence length="230" mass="25928">MDIILQDSLEIEEKFVLTEGNLHGMLVFLREADERALNRIVTTIIQYELANQKQVIEILLEILQQEELTLRHHVNIYNVLQRVIEHIGNLPHKIYKAVTALAKRDISRTPVQKKVIGVSDQDWSYDLSLSASNLLVTLKCQHFNEAIHSLRRYLASLTLLHFVTFTAVVILLITNVFATVTYPVTLLVTIPCIFALTKSISKNQEVSTGLPIVTTADISIADKKENTGTA</sequence>
<dbReference type="InterPro" id="IPR056282">
    <property type="entry name" value="MROH2B-like_N_HEAT"/>
</dbReference>
<evidence type="ECO:0000256" key="1">
    <source>
        <dbReference type="SAM" id="Phobius"/>
    </source>
</evidence>
<feature type="domain" description="MROH2B-like N-terminal HEAT-repeats" evidence="2">
    <location>
        <begin position="47"/>
        <end position="197"/>
    </location>
</feature>
<dbReference type="Proteomes" id="UP000515159">
    <property type="component" value="Chromosome 1"/>
</dbReference>
<evidence type="ECO:0000259" key="2">
    <source>
        <dbReference type="Pfam" id="PF23221"/>
    </source>
</evidence>
<dbReference type="RefSeq" id="XP_033817774.1">
    <property type="nucleotide sequence ID" value="XM_033961883.1"/>
</dbReference>
<dbReference type="OrthoDB" id="1884734at2759"/>
<name>A0A6P8SGS8_GEOSA</name>
<keyword evidence="1" id="KW-1133">Transmembrane helix</keyword>
<reference evidence="4" key="1">
    <citation type="submission" date="2025-08" db="UniProtKB">
        <authorList>
            <consortium name="RefSeq"/>
        </authorList>
    </citation>
    <scope>IDENTIFICATION</scope>
</reference>
<gene>
    <name evidence="4" type="primary">LOC117368307</name>
</gene>
<protein>
    <submittedName>
        <fullName evidence="4">Uncharacterized protein LOC117368307</fullName>
    </submittedName>
</protein>
<dbReference type="Pfam" id="PF23221">
    <property type="entry name" value="HEAT_MROH2B_1st"/>
    <property type="match status" value="1"/>
</dbReference>
<dbReference type="KEGG" id="gsh:117368307"/>
<feature type="transmembrane region" description="Helical" evidence="1">
    <location>
        <begin position="153"/>
        <end position="174"/>
    </location>
</feature>
<dbReference type="AlphaFoldDB" id="A0A6P8SGS8"/>
<dbReference type="GeneID" id="117368307"/>
<feature type="transmembrane region" description="Helical" evidence="1">
    <location>
        <begin position="180"/>
        <end position="197"/>
    </location>
</feature>
<evidence type="ECO:0000313" key="4">
    <source>
        <dbReference type="RefSeq" id="XP_033817774.1"/>
    </source>
</evidence>
<keyword evidence="3" id="KW-1185">Reference proteome</keyword>